<name>A0ABD6GH79_AGRVI</name>
<dbReference type="PANTHER" id="PTHR44366:SF1">
    <property type="entry name" value="UDP-N-ACETYLGLUCOSAMINE--PEPTIDE N-ACETYLGLUCOSAMINYLTRANSFERASE 110 KDA SUBUNIT"/>
    <property type="match status" value="1"/>
</dbReference>
<reference evidence="10 11" key="1">
    <citation type="submission" date="2019-11" db="EMBL/GenBank/DDBJ databases">
        <title>Whole-genome sequencing of Allorhizobium vitis.</title>
        <authorList>
            <person name="Gan H.M."/>
            <person name="Savka M.A."/>
        </authorList>
    </citation>
    <scope>NUCLEOTIDE SEQUENCE [LARGE SCALE GENOMIC DNA]</scope>
    <source>
        <strain evidence="10 11">AB4</strain>
    </source>
</reference>
<evidence type="ECO:0000256" key="6">
    <source>
        <dbReference type="ARBA" id="ARBA00022737"/>
    </source>
</evidence>
<comment type="similarity">
    <text evidence="2">Belongs to the glycosyltransferase 41 family. O-GlcNAc transferase subfamily.</text>
</comment>
<dbReference type="GO" id="GO:0097363">
    <property type="term" value="F:protein O-acetylglucosaminyltransferase activity"/>
    <property type="evidence" value="ECO:0007669"/>
    <property type="project" value="UniProtKB-EC"/>
</dbReference>
<keyword evidence="7 8" id="KW-0802">TPR repeat</keyword>
<accession>A0ABD6GH79</accession>
<sequence>MPLYFPSSSDGRRVLAALYRQALEQYGEGAYEAALTTVSRLLQAERSNAEAYILAATVHERLGNRLEAAGLFERVIALTPSRKRDVAFRACSHYLETGRDDLALRALLALHRYMPDDVDANHSICSLYREAGRYPDALPYALKLVTIGRDFDNWLNAGMVLLGAGQAEKAFVVLKAAYEARPTERLALTELFWCAMNLCDFDLATRLQGELEAAYAADGAVLDIRENVFRALQWSGDEAYHVLSAIRTGEKHRGTVALRRPYKARPGQRLRVGYVSADLYQHATLSLLTGVIENHDRDRFEIFGICHTAAKNRKGMLRQRFLEAIDHYVDILNLDDDQAAAAIRQLDLDILIDLKGFTFENRLGIFCRRPAPVQVAYLGFPGSVVGVGIDYAIADSIVAPPSSDQFYAEKIFRLPNSYQCNDNSREKVMRDGPRSLHGLPEQGVVFCSFNQEVKIRYQVFKTWMEILKSVDGSVLWLIDMLPTTRDNLRAAAVRLGVAPERLIFAPKKPLSEHLRRVPYADIALDTGPCNGHTTTADALWAGVPVLTWKGTNFAGRVSESLLSAVGLTELVADDLTEFGRLAVELAQDEVRQSHLRQNLLQARDTAPLFDTPRFTRDFEAALVAICADAAKG</sequence>
<evidence type="ECO:0000313" key="10">
    <source>
        <dbReference type="EMBL" id="MUP05851.1"/>
    </source>
</evidence>
<feature type="domain" description="O-GlcNAc transferase C-terminal" evidence="9">
    <location>
        <begin position="434"/>
        <end position="617"/>
    </location>
</feature>
<dbReference type="InterPro" id="IPR011990">
    <property type="entry name" value="TPR-like_helical_dom_sf"/>
</dbReference>
<dbReference type="Gene3D" id="3.40.50.11380">
    <property type="match status" value="1"/>
</dbReference>
<comment type="pathway">
    <text evidence="1">Protein modification; protein glycosylation.</text>
</comment>
<dbReference type="Pfam" id="PF13844">
    <property type="entry name" value="Glyco_transf_41"/>
    <property type="match status" value="2"/>
</dbReference>
<proteinExistence type="inferred from homology"/>
<dbReference type="Proteomes" id="UP000175993">
    <property type="component" value="Unassembled WGS sequence"/>
</dbReference>
<dbReference type="SUPFAM" id="SSF48452">
    <property type="entry name" value="TPR-like"/>
    <property type="match status" value="1"/>
</dbReference>
<dbReference type="EMBL" id="MBEV02000006">
    <property type="protein sequence ID" value="MUP05851.1"/>
    <property type="molecule type" value="Genomic_DNA"/>
</dbReference>
<dbReference type="PROSITE" id="PS50005">
    <property type="entry name" value="TPR"/>
    <property type="match status" value="1"/>
</dbReference>
<evidence type="ECO:0000256" key="7">
    <source>
        <dbReference type="ARBA" id="ARBA00022803"/>
    </source>
</evidence>
<evidence type="ECO:0000256" key="5">
    <source>
        <dbReference type="ARBA" id="ARBA00022679"/>
    </source>
</evidence>
<organism evidence="10 11">
    <name type="scientific">Agrobacterium vitis</name>
    <name type="common">Rhizobium vitis</name>
    <dbReference type="NCBI Taxonomy" id="373"/>
    <lineage>
        <taxon>Bacteria</taxon>
        <taxon>Pseudomonadati</taxon>
        <taxon>Pseudomonadota</taxon>
        <taxon>Alphaproteobacteria</taxon>
        <taxon>Hyphomicrobiales</taxon>
        <taxon>Rhizobiaceae</taxon>
        <taxon>Rhizobium/Agrobacterium group</taxon>
        <taxon>Agrobacterium</taxon>
    </lineage>
</organism>
<dbReference type="EC" id="2.4.1.255" evidence="3"/>
<dbReference type="InterPro" id="IPR019734">
    <property type="entry name" value="TPR_rpt"/>
</dbReference>
<feature type="domain" description="O-GlcNAc transferase C-terminal" evidence="9">
    <location>
        <begin position="264"/>
        <end position="423"/>
    </location>
</feature>
<keyword evidence="4" id="KW-0328">Glycosyltransferase</keyword>
<gene>
    <name evidence="10" type="ORF">BBI04_013675</name>
</gene>
<evidence type="ECO:0000313" key="11">
    <source>
        <dbReference type="Proteomes" id="UP000175993"/>
    </source>
</evidence>
<evidence type="ECO:0000256" key="4">
    <source>
        <dbReference type="ARBA" id="ARBA00022676"/>
    </source>
</evidence>
<dbReference type="InterPro" id="IPR029489">
    <property type="entry name" value="OGT/SEC/SPY_C"/>
</dbReference>
<evidence type="ECO:0000256" key="8">
    <source>
        <dbReference type="PROSITE-ProRule" id="PRU00339"/>
    </source>
</evidence>
<evidence type="ECO:0000259" key="9">
    <source>
        <dbReference type="Pfam" id="PF13844"/>
    </source>
</evidence>
<evidence type="ECO:0000256" key="1">
    <source>
        <dbReference type="ARBA" id="ARBA00004922"/>
    </source>
</evidence>
<dbReference type="PANTHER" id="PTHR44366">
    <property type="entry name" value="UDP-N-ACETYLGLUCOSAMINE--PEPTIDE N-ACETYLGLUCOSAMINYLTRANSFERASE 110 KDA SUBUNIT"/>
    <property type="match status" value="1"/>
</dbReference>
<keyword evidence="6" id="KW-0677">Repeat</keyword>
<feature type="repeat" description="TPR" evidence="8">
    <location>
        <begin position="49"/>
        <end position="82"/>
    </location>
</feature>
<protein>
    <recommendedName>
        <fullName evidence="3">protein O-GlcNAc transferase</fullName>
        <ecNumber evidence="3">2.4.1.255</ecNumber>
    </recommendedName>
</protein>
<dbReference type="AlphaFoldDB" id="A0ABD6GH79"/>
<evidence type="ECO:0000256" key="2">
    <source>
        <dbReference type="ARBA" id="ARBA00005386"/>
    </source>
</evidence>
<dbReference type="InterPro" id="IPR037919">
    <property type="entry name" value="OGT"/>
</dbReference>
<dbReference type="Gene3D" id="1.25.40.10">
    <property type="entry name" value="Tetratricopeptide repeat domain"/>
    <property type="match status" value="1"/>
</dbReference>
<dbReference type="Gene3D" id="3.40.50.2000">
    <property type="entry name" value="Glycogen Phosphorylase B"/>
    <property type="match status" value="1"/>
</dbReference>
<evidence type="ECO:0000256" key="3">
    <source>
        <dbReference type="ARBA" id="ARBA00011970"/>
    </source>
</evidence>
<keyword evidence="5" id="KW-0808">Transferase</keyword>
<comment type="caution">
    <text evidence="10">The sequence shown here is derived from an EMBL/GenBank/DDBJ whole genome shotgun (WGS) entry which is preliminary data.</text>
</comment>